<feature type="region of interest" description="Disordered" evidence="6">
    <location>
        <begin position="179"/>
        <end position="246"/>
    </location>
</feature>
<evidence type="ECO:0000259" key="7">
    <source>
        <dbReference type="PROSITE" id="PS50089"/>
    </source>
</evidence>
<dbReference type="SMART" id="SM00184">
    <property type="entry name" value="RING"/>
    <property type="match status" value="1"/>
</dbReference>
<dbReference type="Pfam" id="PF14634">
    <property type="entry name" value="zf-RING_5"/>
    <property type="match status" value="1"/>
</dbReference>
<dbReference type="PANTHER" id="PTHR22663:SF17">
    <property type="entry name" value="RING FINGER PROTEIN NARYA-RELATED"/>
    <property type="match status" value="1"/>
</dbReference>
<dbReference type="GO" id="GO:0019789">
    <property type="term" value="F:SUMO transferase activity"/>
    <property type="evidence" value="ECO:0007669"/>
    <property type="project" value="InterPro"/>
</dbReference>
<dbReference type="InterPro" id="IPR017907">
    <property type="entry name" value="Znf_RING_CS"/>
</dbReference>
<name>B4Q0W4_DROYA</name>
<evidence type="ECO:0000256" key="1">
    <source>
        <dbReference type="ARBA" id="ARBA00022723"/>
    </source>
</evidence>
<dbReference type="GO" id="GO:0008270">
    <property type="term" value="F:zinc ion binding"/>
    <property type="evidence" value="ECO:0007669"/>
    <property type="project" value="UniProtKB-KW"/>
</dbReference>
<dbReference type="GO" id="GO:0005713">
    <property type="term" value="C:recombination nodule"/>
    <property type="evidence" value="ECO:0000250"/>
    <property type="project" value="UniProtKB"/>
</dbReference>
<dbReference type="PANTHER" id="PTHR22663">
    <property type="entry name" value="RING FINGER PROTEIN NARYA-RELATED"/>
    <property type="match status" value="1"/>
</dbReference>
<dbReference type="eggNOG" id="KOG4739">
    <property type="taxonomic scope" value="Eukaryota"/>
</dbReference>
<dbReference type="GO" id="GO:1903343">
    <property type="term" value="P:positive regulation of meiotic DNA double-strand break formation"/>
    <property type="evidence" value="ECO:0000250"/>
    <property type="project" value="UniProtKB"/>
</dbReference>
<protein>
    <recommendedName>
        <fullName evidence="7">RING-type domain-containing protein</fullName>
    </recommendedName>
</protein>
<dbReference type="PROSITE" id="PS50089">
    <property type="entry name" value="ZF_RING_2"/>
    <property type="match status" value="1"/>
</dbReference>
<dbReference type="GO" id="GO:0007129">
    <property type="term" value="P:homologous chromosome pairing at meiosis"/>
    <property type="evidence" value="ECO:0007669"/>
    <property type="project" value="TreeGrafter"/>
</dbReference>
<reference evidence="8 9" key="2">
    <citation type="journal article" date="2007" name="PLoS Biol.">
        <title>Principles of genome evolution in the Drosophila melanogaster species group.</title>
        <authorList>
            <person name="Ranz J.M."/>
            <person name="Maurin D."/>
            <person name="Chan Y.S."/>
            <person name="von Grotthuss M."/>
            <person name="Hillier L.W."/>
            <person name="Roote J."/>
            <person name="Ashburner M."/>
            <person name="Bergman C.M."/>
        </authorList>
    </citation>
    <scope>NUCLEOTIDE SEQUENCE [LARGE SCALE GENOMIC DNA]</scope>
    <source>
        <strain evidence="9">Tai18E2 / Tucson 14021-0261.01</strain>
    </source>
</reference>
<evidence type="ECO:0000256" key="4">
    <source>
        <dbReference type="ARBA" id="ARBA00023254"/>
    </source>
</evidence>
<dbReference type="InterPro" id="IPR013083">
    <property type="entry name" value="Znf_RING/FYVE/PHD"/>
</dbReference>
<dbReference type="Proteomes" id="UP000002282">
    <property type="component" value="Chromosome X"/>
</dbReference>
<dbReference type="OMA" id="SKLWIHC"/>
<dbReference type="GO" id="GO:0000795">
    <property type="term" value="C:synaptonemal complex"/>
    <property type="evidence" value="ECO:0000250"/>
    <property type="project" value="UniProtKB"/>
</dbReference>
<dbReference type="EMBL" id="CM000162">
    <property type="protein sequence ID" value="EDX01331.1"/>
    <property type="molecule type" value="Genomic_DNA"/>
</dbReference>
<dbReference type="InterPro" id="IPR001841">
    <property type="entry name" value="Znf_RING"/>
</dbReference>
<keyword evidence="1" id="KW-0479">Metal-binding</keyword>
<dbReference type="SUPFAM" id="SSF57850">
    <property type="entry name" value="RING/U-box"/>
    <property type="match status" value="1"/>
</dbReference>
<evidence type="ECO:0000256" key="3">
    <source>
        <dbReference type="ARBA" id="ARBA00022833"/>
    </source>
</evidence>
<dbReference type="GO" id="GO:0016925">
    <property type="term" value="P:protein sumoylation"/>
    <property type="evidence" value="ECO:0007669"/>
    <property type="project" value="TreeGrafter"/>
</dbReference>
<sequence>MSRSEAGQAVEPNAYKLWIHCNRCYAQFTDKQHTFFLLACHHVFCERCVKVSAGRTPSDAPVFECPTCRRSVRGRQLINSMPNHFKQLFHPEPFTVGNDFAVTFQRCNHRHFDKYKERKEMEMEKLCKDIEVAKSVCQKRFLEAQMLRVERKKLMQRSRYIKAEEINRKAEMHRMTQTIRNRSLTSQNSSSAQSSVRGRSRGRGGTTHSSLSRRRSRDSRESDRSSSAKRNQITSFIHPPNHSFDL</sequence>
<accession>B4Q0W4</accession>
<keyword evidence="9" id="KW-1185">Reference proteome</keyword>
<feature type="domain" description="RING-type" evidence="7">
    <location>
        <begin position="21"/>
        <end position="69"/>
    </location>
</feature>
<dbReference type="PROSITE" id="PS00518">
    <property type="entry name" value="ZF_RING_1"/>
    <property type="match status" value="1"/>
</dbReference>
<dbReference type="Gene3D" id="3.30.40.10">
    <property type="entry name" value="Zinc/RING finger domain, C3HC4 (zinc finger)"/>
    <property type="match status" value="1"/>
</dbReference>
<evidence type="ECO:0000256" key="2">
    <source>
        <dbReference type="ARBA" id="ARBA00022771"/>
    </source>
</evidence>
<dbReference type="OrthoDB" id="7841769at2759"/>
<dbReference type="InterPro" id="IPR042123">
    <property type="entry name" value="Zip3/RNF212-like"/>
</dbReference>
<evidence type="ECO:0000313" key="8">
    <source>
        <dbReference type="EMBL" id="EDX01331.1"/>
    </source>
</evidence>
<keyword evidence="4" id="KW-0469">Meiosis</keyword>
<dbReference type="KEGG" id="dya:Dyak_GE16279"/>
<reference evidence="8 9" key="1">
    <citation type="journal article" date="2007" name="Nature">
        <title>Evolution of genes and genomes on the Drosophila phylogeny.</title>
        <authorList>
            <consortium name="Drosophila 12 Genomes Consortium"/>
            <person name="Clark A.G."/>
            <person name="Eisen M.B."/>
            <person name="Smith D.R."/>
            <person name="Bergman C.M."/>
            <person name="Oliver B."/>
            <person name="Markow T.A."/>
            <person name="Kaufman T.C."/>
            <person name="Kellis M."/>
            <person name="Gelbart W."/>
            <person name="Iyer V.N."/>
            <person name="Pollard D.A."/>
            <person name="Sackton T.B."/>
            <person name="Larracuente A.M."/>
            <person name="Singh N.D."/>
            <person name="Abad J.P."/>
            <person name="Abt D.N."/>
            <person name="Adryan B."/>
            <person name="Aguade M."/>
            <person name="Akashi H."/>
            <person name="Anderson W.W."/>
            <person name="Aquadro C.F."/>
            <person name="Ardell D.H."/>
            <person name="Arguello R."/>
            <person name="Artieri C.G."/>
            <person name="Barbash D.A."/>
            <person name="Barker D."/>
            <person name="Barsanti P."/>
            <person name="Batterham P."/>
            <person name="Batzoglou S."/>
            <person name="Begun D."/>
            <person name="Bhutkar A."/>
            <person name="Blanco E."/>
            <person name="Bosak S.A."/>
            <person name="Bradley R.K."/>
            <person name="Brand A.D."/>
            <person name="Brent M.R."/>
            <person name="Brooks A.N."/>
            <person name="Brown R.H."/>
            <person name="Butlin R.K."/>
            <person name="Caggese C."/>
            <person name="Calvi B.R."/>
            <person name="Bernardo de Carvalho A."/>
            <person name="Caspi A."/>
            <person name="Castrezana S."/>
            <person name="Celniker S.E."/>
            <person name="Chang J.L."/>
            <person name="Chapple C."/>
            <person name="Chatterji S."/>
            <person name="Chinwalla A."/>
            <person name="Civetta A."/>
            <person name="Clifton S.W."/>
            <person name="Comeron J.M."/>
            <person name="Costello J.C."/>
            <person name="Coyne J.A."/>
            <person name="Daub J."/>
            <person name="David R.G."/>
            <person name="Delcher A.L."/>
            <person name="Delehaunty K."/>
            <person name="Do C.B."/>
            <person name="Ebling H."/>
            <person name="Edwards K."/>
            <person name="Eickbush T."/>
            <person name="Evans J.D."/>
            <person name="Filipski A."/>
            <person name="Findeiss S."/>
            <person name="Freyhult E."/>
            <person name="Fulton L."/>
            <person name="Fulton R."/>
            <person name="Garcia A.C."/>
            <person name="Gardiner A."/>
            <person name="Garfield D.A."/>
            <person name="Garvin B.E."/>
            <person name="Gibson G."/>
            <person name="Gilbert D."/>
            <person name="Gnerre S."/>
            <person name="Godfrey J."/>
            <person name="Good R."/>
            <person name="Gotea V."/>
            <person name="Gravely B."/>
            <person name="Greenberg A.J."/>
            <person name="Griffiths-Jones S."/>
            <person name="Gross S."/>
            <person name="Guigo R."/>
            <person name="Gustafson E.A."/>
            <person name="Haerty W."/>
            <person name="Hahn M.W."/>
            <person name="Halligan D.L."/>
            <person name="Halpern A.L."/>
            <person name="Halter G.M."/>
            <person name="Han M.V."/>
            <person name="Heger A."/>
            <person name="Hillier L."/>
            <person name="Hinrichs A.S."/>
            <person name="Holmes I."/>
            <person name="Hoskins R.A."/>
            <person name="Hubisz M.J."/>
            <person name="Hultmark D."/>
            <person name="Huntley M.A."/>
            <person name="Jaffe D.B."/>
            <person name="Jagadeeshan S."/>
            <person name="Jeck W.R."/>
            <person name="Johnson J."/>
            <person name="Jones C.D."/>
            <person name="Jordan W.C."/>
            <person name="Karpen G.H."/>
            <person name="Kataoka E."/>
            <person name="Keightley P.D."/>
            <person name="Kheradpour P."/>
            <person name="Kirkness E.F."/>
            <person name="Koerich L.B."/>
            <person name="Kristiansen K."/>
            <person name="Kudrna D."/>
            <person name="Kulathinal R.J."/>
            <person name="Kumar S."/>
            <person name="Kwok R."/>
            <person name="Lander E."/>
            <person name="Langley C.H."/>
            <person name="Lapoint R."/>
            <person name="Lazzaro B.P."/>
            <person name="Lee S.J."/>
            <person name="Levesque L."/>
            <person name="Li R."/>
            <person name="Lin C.F."/>
            <person name="Lin M.F."/>
            <person name="Lindblad-Toh K."/>
            <person name="Llopart A."/>
            <person name="Long M."/>
            <person name="Low L."/>
            <person name="Lozovsky E."/>
            <person name="Lu J."/>
            <person name="Luo M."/>
            <person name="Machado C.A."/>
            <person name="Makalowski W."/>
            <person name="Marzo M."/>
            <person name="Matsuda M."/>
            <person name="Matzkin L."/>
            <person name="McAllister B."/>
            <person name="McBride C.S."/>
            <person name="McKernan B."/>
            <person name="McKernan K."/>
            <person name="Mendez-Lago M."/>
            <person name="Minx P."/>
            <person name="Mollenhauer M.U."/>
            <person name="Montooth K."/>
            <person name="Mount S.M."/>
            <person name="Mu X."/>
            <person name="Myers E."/>
            <person name="Negre B."/>
            <person name="Newfeld S."/>
            <person name="Nielsen R."/>
            <person name="Noor M.A."/>
            <person name="O'Grady P."/>
            <person name="Pachter L."/>
            <person name="Papaceit M."/>
            <person name="Parisi M.J."/>
            <person name="Parisi M."/>
            <person name="Parts L."/>
            <person name="Pedersen J.S."/>
            <person name="Pesole G."/>
            <person name="Phillippy A.M."/>
            <person name="Ponting C.P."/>
            <person name="Pop M."/>
            <person name="Porcelli D."/>
            <person name="Powell J.R."/>
            <person name="Prohaska S."/>
            <person name="Pruitt K."/>
            <person name="Puig M."/>
            <person name="Quesneville H."/>
            <person name="Ram K.R."/>
            <person name="Rand D."/>
            <person name="Rasmussen M.D."/>
            <person name="Reed L.K."/>
            <person name="Reenan R."/>
            <person name="Reily A."/>
            <person name="Remington K.A."/>
            <person name="Rieger T.T."/>
            <person name="Ritchie M.G."/>
            <person name="Robin C."/>
            <person name="Rogers Y.H."/>
            <person name="Rohde C."/>
            <person name="Rozas J."/>
            <person name="Rubenfield M.J."/>
            <person name="Ruiz A."/>
            <person name="Russo S."/>
            <person name="Salzberg S.L."/>
            <person name="Sanchez-Gracia A."/>
            <person name="Saranga D.J."/>
            <person name="Sato H."/>
            <person name="Schaeffer S.W."/>
            <person name="Schatz M.C."/>
            <person name="Schlenke T."/>
            <person name="Schwartz R."/>
            <person name="Segarra C."/>
            <person name="Singh R.S."/>
            <person name="Sirot L."/>
            <person name="Sirota M."/>
            <person name="Sisneros N.B."/>
            <person name="Smith C.D."/>
            <person name="Smith T.F."/>
            <person name="Spieth J."/>
            <person name="Stage D.E."/>
            <person name="Stark A."/>
            <person name="Stephan W."/>
            <person name="Strausberg R.L."/>
            <person name="Strempel S."/>
            <person name="Sturgill D."/>
            <person name="Sutton G."/>
            <person name="Sutton G.G."/>
            <person name="Tao W."/>
            <person name="Teichmann S."/>
            <person name="Tobari Y.N."/>
            <person name="Tomimura Y."/>
            <person name="Tsolas J.M."/>
            <person name="Valente V.L."/>
            <person name="Venter E."/>
            <person name="Venter J.C."/>
            <person name="Vicario S."/>
            <person name="Vieira F.G."/>
            <person name="Vilella A.J."/>
            <person name="Villasante A."/>
            <person name="Walenz B."/>
            <person name="Wang J."/>
            <person name="Wasserman M."/>
            <person name="Watts T."/>
            <person name="Wilson D."/>
            <person name="Wilson R.K."/>
            <person name="Wing R.A."/>
            <person name="Wolfner M.F."/>
            <person name="Wong A."/>
            <person name="Wong G.K."/>
            <person name="Wu C.I."/>
            <person name="Wu G."/>
            <person name="Yamamoto D."/>
            <person name="Yang H.P."/>
            <person name="Yang S.P."/>
            <person name="Yorke J.A."/>
            <person name="Yoshida K."/>
            <person name="Zdobnov E."/>
            <person name="Zhang P."/>
            <person name="Zhang Y."/>
            <person name="Zimin A.V."/>
            <person name="Baldwin J."/>
            <person name="Abdouelleil A."/>
            <person name="Abdulkadir J."/>
            <person name="Abebe A."/>
            <person name="Abera B."/>
            <person name="Abreu J."/>
            <person name="Acer S.C."/>
            <person name="Aftuck L."/>
            <person name="Alexander A."/>
            <person name="An P."/>
            <person name="Anderson E."/>
            <person name="Anderson S."/>
            <person name="Arachi H."/>
            <person name="Azer M."/>
            <person name="Bachantsang P."/>
            <person name="Barry A."/>
            <person name="Bayul T."/>
            <person name="Berlin A."/>
            <person name="Bessette D."/>
            <person name="Bloom T."/>
            <person name="Blye J."/>
            <person name="Boguslavskiy L."/>
            <person name="Bonnet C."/>
            <person name="Boukhgalter B."/>
            <person name="Bourzgui I."/>
            <person name="Brown A."/>
            <person name="Cahill P."/>
            <person name="Channer S."/>
            <person name="Cheshatsang Y."/>
            <person name="Chuda L."/>
            <person name="Citroen M."/>
            <person name="Collymore A."/>
            <person name="Cooke P."/>
            <person name="Costello M."/>
            <person name="D'Aco K."/>
            <person name="Daza R."/>
            <person name="De Haan G."/>
            <person name="DeGray S."/>
            <person name="DeMaso C."/>
            <person name="Dhargay N."/>
            <person name="Dooley K."/>
            <person name="Dooley E."/>
            <person name="Doricent M."/>
            <person name="Dorje P."/>
            <person name="Dorjee K."/>
            <person name="Dupes A."/>
            <person name="Elong R."/>
            <person name="Falk J."/>
            <person name="Farina A."/>
            <person name="Faro S."/>
            <person name="Ferguson D."/>
            <person name="Fisher S."/>
            <person name="Foley C.D."/>
            <person name="Franke A."/>
            <person name="Friedrich D."/>
            <person name="Gadbois L."/>
            <person name="Gearin G."/>
            <person name="Gearin C.R."/>
            <person name="Giannoukos G."/>
            <person name="Goode T."/>
            <person name="Graham J."/>
            <person name="Grandbois E."/>
            <person name="Grewal S."/>
            <person name="Gyaltsen K."/>
            <person name="Hafez N."/>
            <person name="Hagos B."/>
            <person name="Hall J."/>
            <person name="Henson C."/>
            <person name="Hollinger A."/>
            <person name="Honan T."/>
            <person name="Huard M.D."/>
            <person name="Hughes L."/>
            <person name="Hurhula B."/>
            <person name="Husby M.E."/>
            <person name="Kamat A."/>
            <person name="Kanga B."/>
            <person name="Kashin S."/>
            <person name="Khazanovich D."/>
            <person name="Kisner P."/>
            <person name="Lance K."/>
            <person name="Lara M."/>
            <person name="Lee W."/>
            <person name="Lennon N."/>
            <person name="Letendre F."/>
            <person name="LeVine R."/>
            <person name="Lipovsky A."/>
            <person name="Liu X."/>
            <person name="Liu J."/>
            <person name="Liu S."/>
            <person name="Lokyitsang T."/>
            <person name="Lokyitsang Y."/>
            <person name="Lubonja R."/>
            <person name="Lui A."/>
            <person name="MacDonald P."/>
            <person name="Magnisalis V."/>
            <person name="Maru K."/>
            <person name="Matthews C."/>
            <person name="McCusker W."/>
            <person name="McDonough S."/>
            <person name="Mehta T."/>
            <person name="Meldrim J."/>
            <person name="Meneus L."/>
            <person name="Mihai O."/>
            <person name="Mihalev A."/>
            <person name="Mihova T."/>
            <person name="Mittelman R."/>
            <person name="Mlenga V."/>
            <person name="Montmayeur A."/>
            <person name="Mulrain L."/>
            <person name="Navidi A."/>
            <person name="Naylor J."/>
            <person name="Negash T."/>
            <person name="Nguyen T."/>
            <person name="Nguyen N."/>
            <person name="Nicol R."/>
            <person name="Norbu C."/>
            <person name="Norbu N."/>
            <person name="Novod N."/>
            <person name="O'Neill B."/>
            <person name="Osman S."/>
            <person name="Markiewicz E."/>
            <person name="Oyono O.L."/>
            <person name="Patti C."/>
            <person name="Phunkhang P."/>
            <person name="Pierre F."/>
            <person name="Priest M."/>
            <person name="Raghuraman S."/>
            <person name="Rege F."/>
            <person name="Reyes R."/>
            <person name="Rise C."/>
            <person name="Rogov P."/>
            <person name="Ross K."/>
            <person name="Ryan E."/>
            <person name="Settipalli S."/>
            <person name="Shea T."/>
            <person name="Sherpa N."/>
            <person name="Shi L."/>
            <person name="Shih D."/>
            <person name="Sparrow T."/>
            <person name="Spaulding J."/>
            <person name="Stalker J."/>
            <person name="Stange-Thomann N."/>
            <person name="Stavropoulos S."/>
            <person name="Stone C."/>
            <person name="Strader C."/>
            <person name="Tesfaye S."/>
            <person name="Thomson T."/>
            <person name="Thoulutsang Y."/>
            <person name="Thoulutsang D."/>
            <person name="Topham K."/>
            <person name="Topping I."/>
            <person name="Tsamla T."/>
            <person name="Vassiliev H."/>
            <person name="Vo A."/>
            <person name="Wangchuk T."/>
            <person name="Wangdi T."/>
            <person name="Weiand M."/>
            <person name="Wilkinson J."/>
            <person name="Wilson A."/>
            <person name="Yadav S."/>
            <person name="Young G."/>
            <person name="Yu Q."/>
            <person name="Zembek L."/>
            <person name="Zhong D."/>
            <person name="Zimmer A."/>
            <person name="Zwirko Z."/>
            <person name="Jaffe D.B."/>
            <person name="Alvarez P."/>
            <person name="Brockman W."/>
            <person name="Butler J."/>
            <person name="Chin C."/>
            <person name="Gnerre S."/>
            <person name="Grabherr M."/>
            <person name="Kleber M."/>
            <person name="Mauceli E."/>
            <person name="MacCallum I."/>
        </authorList>
    </citation>
    <scope>NUCLEOTIDE SEQUENCE [LARGE SCALE GENOMIC DNA]</scope>
    <source>
        <strain evidence="9">Tai18E2 / Tucson 14021-0261.01</strain>
    </source>
</reference>
<evidence type="ECO:0000313" key="9">
    <source>
        <dbReference type="Proteomes" id="UP000002282"/>
    </source>
</evidence>
<keyword evidence="2 5" id="KW-0863">Zinc-finger</keyword>
<evidence type="ECO:0000256" key="6">
    <source>
        <dbReference type="SAM" id="MobiDB-lite"/>
    </source>
</evidence>
<dbReference type="GO" id="GO:0007143">
    <property type="term" value="P:female meiotic nuclear division"/>
    <property type="evidence" value="ECO:0007669"/>
    <property type="project" value="EnsemblMetazoa"/>
</dbReference>
<dbReference type="PhylomeDB" id="B4Q0W4"/>
<dbReference type="GO" id="GO:0000801">
    <property type="term" value="C:central element"/>
    <property type="evidence" value="ECO:0007669"/>
    <property type="project" value="EnsemblMetazoa"/>
</dbReference>
<evidence type="ECO:0000256" key="5">
    <source>
        <dbReference type="PROSITE-ProRule" id="PRU00175"/>
    </source>
</evidence>
<gene>
    <name evidence="8" type="primary">Dyak\GE16279</name>
    <name evidence="8" type="synonym">dyak_GLEANR_17716</name>
    <name evidence="8" type="synonym">GE16279</name>
    <name evidence="8" type="ORF">Dyak_GE16279</name>
</gene>
<dbReference type="GO" id="GO:0007131">
    <property type="term" value="P:reciprocal meiotic recombination"/>
    <property type="evidence" value="ECO:0007669"/>
    <property type="project" value="InterPro"/>
</dbReference>
<dbReference type="HOGENOM" id="CLU_1130109_0_0_1"/>
<proteinExistence type="predicted"/>
<dbReference type="GO" id="GO:0035861">
    <property type="term" value="C:site of double-strand break"/>
    <property type="evidence" value="ECO:0007669"/>
    <property type="project" value="EnsemblMetazoa"/>
</dbReference>
<dbReference type="AlphaFoldDB" id="B4Q0W4"/>
<keyword evidence="3" id="KW-0862">Zinc</keyword>
<organism evidence="8 9">
    <name type="scientific">Drosophila yakuba</name>
    <name type="common">Fruit fly</name>
    <dbReference type="NCBI Taxonomy" id="7245"/>
    <lineage>
        <taxon>Eukaryota</taxon>
        <taxon>Metazoa</taxon>
        <taxon>Ecdysozoa</taxon>
        <taxon>Arthropoda</taxon>
        <taxon>Hexapoda</taxon>
        <taxon>Insecta</taxon>
        <taxon>Pterygota</taxon>
        <taxon>Neoptera</taxon>
        <taxon>Endopterygota</taxon>
        <taxon>Diptera</taxon>
        <taxon>Brachycera</taxon>
        <taxon>Muscomorpha</taxon>
        <taxon>Ephydroidea</taxon>
        <taxon>Drosophilidae</taxon>
        <taxon>Drosophila</taxon>
        <taxon>Sophophora</taxon>
    </lineage>
</organism>
<feature type="compositionally biased region" description="Low complexity" evidence="6">
    <location>
        <begin position="180"/>
        <end position="197"/>
    </location>
</feature>